<dbReference type="EMBL" id="QZBD01000554">
    <property type="protein sequence ID" value="THY11353.1"/>
    <property type="molecule type" value="Genomic_DNA"/>
</dbReference>
<dbReference type="Proteomes" id="UP000306584">
    <property type="component" value="Unassembled WGS sequence"/>
</dbReference>
<accession>A0A4V4JRV2</accession>
<feature type="region of interest" description="Disordered" evidence="3">
    <location>
        <begin position="1"/>
        <end position="21"/>
    </location>
</feature>
<dbReference type="AlphaFoldDB" id="A0A4V4JRV2"/>
<comment type="caution">
    <text evidence="5">The sequence shown here is derived from an EMBL/GenBank/DDBJ whole genome shotgun (WGS) entry which is preliminary data.</text>
</comment>
<dbReference type="InterPro" id="IPR000873">
    <property type="entry name" value="AMP-dep_synth/lig_dom"/>
</dbReference>
<organism evidence="5 6">
    <name type="scientific">Aureobasidium pullulans</name>
    <name type="common">Black yeast</name>
    <name type="synonym">Pullularia pullulans</name>
    <dbReference type="NCBI Taxonomy" id="5580"/>
    <lineage>
        <taxon>Eukaryota</taxon>
        <taxon>Fungi</taxon>
        <taxon>Dikarya</taxon>
        <taxon>Ascomycota</taxon>
        <taxon>Pezizomycotina</taxon>
        <taxon>Dothideomycetes</taxon>
        <taxon>Dothideomycetidae</taxon>
        <taxon>Dothideales</taxon>
        <taxon>Saccotheciaceae</taxon>
        <taxon>Aureobasidium</taxon>
    </lineage>
</organism>
<dbReference type="PANTHER" id="PTHR24096:SF149">
    <property type="entry name" value="AMP-BINDING DOMAIN-CONTAINING PROTEIN-RELATED"/>
    <property type="match status" value="1"/>
</dbReference>
<dbReference type="Pfam" id="PF00501">
    <property type="entry name" value="AMP-binding"/>
    <property type="match status" value="1"/>
</dbReference>
<proteinExistence type="inferred from homology"/>
<evidence type="ECO:0000313" key="5">
    <source>
        <dbReference type="EMBL" id="THY11353.1"/>
    </source>
</evidence>
<gene>
    <name evidence="5" type="ORF">D6D01_08942</name>
</gene>
<name>A0A4V4JRV2_AURPU</name>
<evidence type="ECO:0000256" key="1">
    <source>
        <dbReference type="ARBA" id="ARBA00006432"/>
    </source>
</evidence>
<keyword evidence="2" id="KW-0436">Ligase</keyword>
<dbReference type="InterPro" id="IPR042099">
    <property type="entry name" value="ANL_N_sf"/>
</dbReference>
<reference evidence="5 6" key="1">
    <citation type="submission" date="2018-10" db="EMBL/GenBank/DDBJ databases">
        <title>Fifty Aureobasidium pullulans genomes reveal a recombining polyextremotolerant generalist.</title>
        <authorList>
            <person name="Gostincar C."/>
            <person name="Turk M."/>
            <person name="Zajc J."/>
            <person name="Gunde-Cimerman N."/>
        </authorList>
    </citation>
    <scope>NUCLEOTIDE SEQUENCE [LARGE SCALE GENOMIC DNA]</scope>
    <source>
        <strain evidence="5 6">EXF-6604</strain>
    </source>
</reference>
<dbReference type="GO" id="GO:0016405">
    <property type="term" value="F:CoA-ligase activity"/>
    <property type="evidence" value="ECO:0007669"/>
    <property type="project" value="TreeGrafter"/>
</dbReference>
<evidence type="ECO:0000259" key="4">
    <source>
        <dbReference type="Pfam" id="PF00501"/>
    </source>
</evidence>
<evidence type="ECO:0000256" key="3">
    <source>
        <dbReference type="SAM" id="MobiDB-lite"/>
    </source>
</evidence>
<dbReference type="PANTHER" id="PTHR24096">
    <property type="entry name" value="LONG-CHAIN-FATTY-ACID--COA LIGASE"/>
    <property type="match status" value="1"/>
</dbReference>
<protein>
    <submittedName>
        <fullName evidence="5">Acetyl-CoA synthetase-like protein</fullName>
    </submittedName>
</protein>
<feature type="domain" description="AMP-dependent synthetase/ligase" evidence="4">
    <location>
        <begin position="38"/>
        <end position="437"/>
    </location>
</feature>
<evidence type="ECO:0000256" key="2">
    <source>
        <dbReference type="ARBA" id="ARBA00022598"/>
    </source>
</evidence>
<dbReference type="SUPFAM" id="SSF56801">
    <property type="entry name" value="Acetyl-CoA synthetase-like"/>
    <property type="match status" value="1"/>
</dbReference>
<evidence type="ECO:0000313" key="6">
    <source>
        <dbReference type="Proteomes" id="UP000306584"/>
    </source>
</evidence>
<dbReference type="Gene3D" id="3.40.50.12780">
    <property type="entry name" value="N-terminal domain of ligase-like"/>
    <property type="match status" value="1"/>
</dbReference>
<comment type="similarity">
    <text evidence="1">Belongs to the ATP-dependent AMP-binding enzyme family.</text>
</comment>
<sequence length="514" mass="56844">MAGLRQQHHGNTSYIDGGFGTEKGSDGMFDTLEEGYDQGPDKVALICDHQSWGNLRNLVGLDPQAGCLTLTYRQMMRAARDLALVWQDCGIKRGGTLLAFLPVSADWALSFWVAIILDLTFVPLNPMALNIDRWRGHSYPLDLLDPTVVLVPTLREAITFDELYPELNIIVKIVCHEQKSFLHNDWTRLEPPATALARARLIGGQKDLPPRPPRPPYGSDNEDRKAVLLFSQNSPDHPFKGCPLKASNIRTTVVMKTPGFWPRKSFLVTCPSSSSATLEAAMLAWQSGGTLVFPSALFDAPKTLSSVELHNCTNLVCTPSNLEELIKDPSRSTRKLGSLESLVVHGGVVSANLLYRGKEALQSGWATSSLTMAEGLGVFGWFRSWRRPVFSGYSDSIGRVLEGSLAKICHVDDRDNIVSRGQEGLLHIGGETVIEKYIGDVEGERFYQDSEGKSWLITNYLATMDPEGLVRLTSEFKVCSDVLRDSPSIETRDSLTFWLQRTYKPEADGADVSP</sequence>